<evidence type="ECO:0000313" key="2">
    <source>
        <dbReference type="EMBL" id="TGO62118.1"/>
    </source>
</evidence>
<feature type="domain" description="Heterokaryon incompatibility" evidence="1">
    <location>
        <begin position="186"/>
        <end position="320"/>
    </location>
</feature>
<dbReference type="Proteomes" id="UP000297527">
    <property type="component" value="Unassembled WGS sequence"/>
</dbReference>
<dbReference type="PANTHER" id="PTHR24148:SF64">
    <property type="entry name" value="HETEROKARYON INCOMPATIBILITY DOMAIN-CONTAINING PROTEIN"/>
    <property type="match status" value="1"/>
</dbReference>
<gene>
    <name evidence="2" type="ORF">BCON_0022g00270</name>
</gene>
<dbReference type="AlphaFoldDB" id="A0A4Z1IL27"/>
<dbReference type="EMBL" id="PQXN01000022">
    <property type="protein sequence ID" value="TGO62118.1"/>
    <property type="molecule type" value="Genomic_DNA"/>
</dbReference>
<dbReference type="PANTHER" id="PTHR24148">
    <property type="entry name" value="ANKYRIN REPEAT DOMAIN-CONTAINING PROTEIN 39 HOMOLOG-RELATED"/>
    <property type="match status" value="1"/>
</dbReference>
<dbReference type="OrthoDB" id="2157530at2759"/>
<keyword evidence="3" id="KW-1185">Reference proteome</keyword>
<dbReference type="InterPro" id="IPR010730">
    <property type="entry name" value="HET"/>
</dbReference>
<comment type="caution">
    <text evidence="2">The sequence shown here is derived from an EMBL/GenBank/DDBJ whole genome shotgun (WGS) entry which is preliminary data.</text>
</comment>
<evidence type="ECO:0000313" key="3">
    <source>
        <dbReference type="Proteomes" id="UP000297527"/>
    </source>
</evidence>
<protein>
    <recommendedName>
        <fullName evidence="1">Heterokaryon incompatibility domain-containing protein</fullName>
    </recommendedName>
</protein>
<reference evidence="2 3" key="1">
    <citation type="submission" date="2017-12" db="EMBL/GenBank/DDBJ databases">
        <title>Comparative genomics of Botrytis spp.</title>
        <authorList>
            <person name="Valero-Jimenez C.A."/>
            <person name="Tapia P."/>
            <person name="Veloso J."/>
            <person name="Silva-Moreno E."/>
            <person name="Staats M."/>
            <person name="Valdes J.H."/>
            <person name="Van Kan J.A.L."/>
        </authorList>
    </citation>
    <scope>NUCLEOTIDE SEQUENCE [LARGE SCALE GENOMIC DNA]</scope>
    <source>
        <strain evidence="2 3">MUCL11595</strain>
    </source>
</reference>
<dbReference type="InterPro" id="IPR052895">
    <property type="entry name" value="HetReg/Transcr_Mod"/>
</dbReference>
<evidence type="ECO:0000259" key="1">
    <source>
        <dbReference type="Pfam" id="PF06985"/>
    </source>
</evidence>
<proteinExistence type="predicted"/>
<dbReference type="Pfam" id="PF06985">
    <property type="entry name" value="HET"/>
    <property type="match status" value="1"/>
</dbReference>
<organism evidence="2 3">
    <name type="scientific">Botryotinia convoluta</name>
    <dbReference type="NCBI Taxonomy" id="54673"/>
    <lineage>
        <taxon>Eukaryota</taxon>
        <taxon>Fungi</taxon>
        <taxon>Dikarya</taxon>
        <taxon>Ascomycota</taxon>
        <taxon>Pezizomycotina</taxon>
        <taxon>Leotiomycetes</taxon>
        <taxon>Helotiales</taxon>
        <taxon>Sclerotiniaceae</taxon>
        <taxon>Botryotinia</taxon>
    </lineage>
</organism>
<accession>A0A4Z1IL27</accession>
<dbReference type="Pfam" id="PF26639">
    <property type="entry name" value="Het-6_barrel"/>
    <property type="match status" value="1"/>
</dbReference>
<name>A0A4Z1IL27_9HELO</name>
<sequence>MYQQNGCQAETITKKLQAQMRRSRWFTRGWTVLELLAPPVVHFFTREGNLIGSKQNLAPLIHEITGIPISVIRGDVGIFEIDVEEKFSWIKNRQTTYEEDIAYSMLGLFGVYMPIIYGERREYALERLREQIERGKNNRAPRPPQPLYSRPLGADQFRILHLKPGVVGSTIIGEVFEHDTVTPPQYYALSYVWGQEPEVHRIEINGKDRFIRQNLFRALQRMALQAPIYIWVDSLCINQRDNFERNAQVSHMSTIYTAASGVLKWLGEEHSTSKYAIDLVAKMIANEFRWEAGWWEHYGVIALARILERPWFRRGWVLQEAAFSRNSSIYCALDLIRANLSSVPPLLTTTVLTNFSHSPAVRLLDTIKGAFEKSAVGMITRRLLTLETLISSCTLADDRAHWALSAVLGPQSKTPRHLQHSGVQSYPSWISSRDELPFGNPSWGSNRRINGISLVSRNQKRLYNAHGGSKPDVYVGRGFDGVCNGSLHTKGIILGEISRRSTRFADSILKIEALELLASISPGRDTNSIHVSDAWRIICADRDDKGEPAPPAYEEAMTSILNTVSSSRNSINQQRPSLAIDIEELILNIQTPETVKAYLKVVRDIVWNRRSCQLKLSVSASNKGMENIIVGLVPQNANYGDSVCILYGCSVPVVLRKSLNLDGEVHWQLIGEAYMDKIMDVEAVHSNTFEESLFEIR</sequence>